<proteinExistence type="inferred from homology"/>
<dbReference type="GeneID" id="100836393"/>
<dbReference type="SMART" id="SM00353">
    <property type="entry name" value="HLH"/>
    <property type="match status" value="1"/>
</dbReference>
<dbReference type="Proteomes" id="UP000008810">
    <property type="component" value="Chromosome 1"/>
</dbReference>
<dbReference type="InterPro" id="IPR054502">
    <property type="entry name" value="bHLH-TF_ACT-like_plant"/>
</dbReference>
<evidence type="ECO:0000256" key="6">
    <source>
        <dbReference type="SAM" id="MobiDB-lite"/>
    </source>
</evidence>
<dbReference type="KEGG" id="bdi:100836393"/>
<dbReference type="Pfam" id="PF22754">
    <property type="entry name" value="bHLH-TF_ACT-like_plant"/>
    <property type="match status" value="1"/>
</dbReference>
<dbReference type="EMBL" id="CM000880">
    <property type="protein sequence ID" value="KQK13836.1"/>
    <property type="molecule type" value="Genomic_DNA"/>
</dbReference>
<dbReference type="InterPro" id="IPR052610">
    <property type="entry name" value="bHLH_transcription_regulator"/>
</dbReference>
<organism evidence="9">
    <name type="scientific">Brachypodium distachyon</name>
    <name type="common">Purple false brome</name>
    <name type="synonym">Trachynia distachya</name>
    <dbReference type="NCBI Taxonomy" id="15368"/>
    <lineage>
        <taxon>Eukaryota</taxon>
        <taxon>Viridiplantae</taxon>
        <taxon>Streptophyta</taxon>
        <taxon>Embryophyta</taxon>
        <taxon>Tracheophyta</taxon>
        <taxon>Spermatophyta</taxon>
        <taxon>Magnoliopsida</taxon>
        <taxon>Liliopsida</taxon>
        <taxon>Poales</taxon>
        <taxon>Poaceae</taxon>
        <taxon>BOP clade</taxon>
        <taxon>Pooideae</taxon>
        <taxon>Stipodae</taxon>
        <taxon>Brachypodieae</taxon>
        <taxon>Brachypodium</taxon>
    </lineage>
</organism>
<dbReference type="AlphaFoldDB" id="A0A0Q3JPJ1"/>
<keyword evidence="4" id="KW-0804">Transcription</keyword>
<dbReference type="SUPFAM" id="SSF47459">
    <property type="entry name" value="HLH, helix-loop-helix DNA-binding domain"/>
    <property type="match status" value="1"/>
</dbReference>
<keyword evidence="3" id="KW-0805">Transcription regulation</keyword>
<evidence type="ECO:0000256" key="1">
    <source>
        <dbReference type="ARBA" id="ARBA00004123"/>
    </source>
</evidence>
<evidence type="ECO:0000313" key="9">
    <source>
        <dbReference type="EMBL" id="KQK13836.1"/>
    </source>
</evidence>
<dbReference type="InterPro" id="IPR011598">
    <property type="entry name" value="bHLH_dom"/>
</dbReference>
<evidence type="ECO:0008006" key="12">
    <source>
        <dbReference type="Google" id="ProtNLM"/>
    </source>
</evidence>
<dbReference type="GO" id="GO:0005634">
    <property type="term" value="C:nucleus"/>
    <property type="evidence" value="ECO:0007669"/>
    <property type="project" value="UniProtKB-SubCell"/>
</dbReference>
<evidence type="ECO:0000259" key="7">
    <source>
        <dbReference type="PROSITE" id="PS50888"/>
    </source>
</evidence>
<reference evidence="10" key="3">
    <citation type="submission" date="2018-08" db="UniProtKB">
        <authorList>
            <consortium name="EnsemblPlants"/>
        </authorList>
    </citation>
    <scope>IDENTIFICATION</scope>
    <source>
        <strain evidence="10">cv. Bd21</strain>
    </source>
</reference>
<dbReference type="OrthoDB" id="690068at2759"/>
<keyword evidence="11" id="KW-1185">Reference proteome</keyword>
<dbReference type="EnsemblPlants" id="KQK13836">
    <property type="protein sequence ID" value="KQK13836"/>
    <property type="gene ID" value="BRADI_1g12780v3"/>
</dbReference>
<dbReference type="InterPro" id="IPR036638">
    <property type="entry name" value="HLH_DNA-bd_sf"/>
</dbReference>
<comment type="similarity">
    <text evidence="2">Belongs to the bHLH protein family.</text>
</comment>
<evidence type="ECO:0000259" key="8">
    <source>
        <dbReference type="PROSITE" id="PS51671"/>
    </source>
</evidence>
<evidence type="ECO:0000313" key="11">
    <source>
        <dbReference type="Proteomes" id="UP000008810"/>
    </source>
</evidence>
<sequence length="325" mass="35090">MSYQQHRLPRRTDGMDDSSLFMQWAVNTLQQEDPEAVAHDGGSENAFTSLPGLCDASASHAGSLVQEPTEAIESWAAGLDAAMDQQGGWSTSPNSGGPPEPRSISMGRGGPANNQPAMSWSFNAAAAACERGVPEMAPRRAARSSSSQGHIMAERKRRETMNQRFIELSTVIPGLKKMDKGTILTDAARYVKELEEKIKSLQASSSDRRMSIESVVLIAPDYQGSRPRPLFSAVGTPSSNQVPEIKATISENNVVVRIHCENGKGLAVRVLAEVEELHLRIVNSNVTPFSASTVIITAMAKLDEGFTINAEEIVGRLNSVLHNHS</sequence>
<evidence type="ECO:0000256" key="4">
    <source>
        <dbReference type="ARBA" id="ARBA00023163"/>
    </source>
</evidence>
<comment type="subcellular location">
    <subcellularLocation>
        <location evidence="1">Nucleus</location>
    </subcellularLocation>
</comment>
<protein>
    <recommendedName>
        <fullName evidence="12">BHLH domain-containing protein</fullName>
    </recommendedName>
</protein>
<dbReference type="RefSeq" id="XP_003559602.2">
    <property type="nucleotide sequence ID" value="XM_003559554.4"/>
</dbReference>
<evidence type="ECO:0000313" key="10">
    <source>
        <dbReference type="EnsemblPlants" id="KQK13836"/>
    </source>
</evidence>
<keyword evidence="5" id="KW-0539">Nucleus</keyword>
<dbReference type="GO" id="GO:0046983">
    <property type="term" value="F:protein dimerization activity"/>
    <property type="evidence" value="ECO:0007669"/>
    <property type="project" value="InterPro"/>
</dbReference>
<dbReference type="InterPro" id="IPR002912">
    <property type="entry name" value="ACT_dom"/>
</dbReference>
<feature type="domain" description="BHLH" evidence="7">
    <location>
        <begin position="145"/>
        <end position="194"/>
    </location>
</feature>
<dbReference type="PANTHER" id="PTHR45959:SF71">
    <property type="entry name" value="BHLH DOMAIN-CONTAINING PROTEIN"/>
    <property type="match status" value="1"/>
</dbReference>
<feature type="domain" description="ACT" evidence="8">
    <location>
        <begin position="255"/>
        <end position="325"/>
    </location>
</feature>
<feature type="region of interest" description="Disordered" evidence="6">
    <location>
        <begin position="84"/>
        <end position="115"/>
    </location>
</feature>
<dbReference type="PROSITE" id="PS50888">
    <property type="entry name" value="BHLH"/>
    <property type="match status" value="1"/>
</dbReference>
<name>A0A0Q3JPJ1_BRADI</name>
<dbReference type="PROSITE" id="PS51671">
    <property type="entry name" value="ACT"/>
    <property type="match status" value="1"/>
</dbReference>
<dbReference type="STRING" id="15368.A0A0Q3JPJ1"/>
<dbReference type="Gene3D" id="4.10.280.10">
    <property type="entry name" value="Helix-loop-helix DNA-binding domain"/>
    <property type="match status" value="1"/>
</dbReference>
<evidence type="ECO:0000256" key="3">
    <source>
        <dbReference type="ARBA" id="ARBA00023015"/>
    </source>
</evidence>
<reference evidence="9 10" key="1">
    <citation type="journal article" date="2010" name="Nature">
        <title>Genome sequencing and analysis of the model grass Brachypodium distachyon.</title>
        <authorList>
            <consortium name="International Brachypodium Initiative"/>
        </authorList>
    </citation>
    <scope>NUCLEOTIDE SEQUENCE [LARGE SCALE GENOMIC DNA]</scope>
    <source>
        <strain evidence="9">Bd21</strain>
        <strain evidence="10">cv. Bd21</strain>
    </source>
</reference>
<dbReference type="PANTHER" id="PTHR45959">
    <property type="entry name" value="BHLH TRANSCRIPTION FACTOR"/>
    <property type="match status" value="1"/>
</dbReference>
<gene>
    <name evidence="10" type="primary">LOC100836393</name>
    <name evidence="9" type="ORF">BRADI_1g12780v3</name>
</gene>
<reference evidence="9" key="2">
    <citation type="submission" date="2017-06" db="EMBL/GenBank/DDBJ databases">
        <title>WGS assembly of Brachypodium distachyon.</title>
        <authorList>
            <consortium name="The International Brachypodium Initiative"/>
            <person name="Lucas S."/>
            <person name="Harmon-Smith M."/>
            <person name="Lail K."/>
            <person name="Tice H."/>
            <person name="Grimwood J."/>
            <person name="Bruce D."/>
            <person name="Barry K."/>
            <person name="Shu S."/>
            <person name="Lindquist E."/>
            <person name="Wang M."/>
            <person name="Pitluck S."/>
            <person name="Vogel J.P."/>
            <person name="Garvin D.F."/>
            <person name="Mockler T.C."/>
            <person name="Schmutz J."/>
            <person name="Rokhsar D."/>
            <person name="Bevan M.W."/>
        </authorList>
    </citation>
    <scope>NUCLEOTIDE SEQUENCE</scope>
    <source>
        <strain evidence="9">Bd21</strain>
    </source>
</reference>
<evidence type="ECO:0000256" key="5">
    <source>
        <dbReference type="ARBA" id="ARBA00023242"/>
    </source>
</evidence>
<accession>A0A0Q3JPJ1</accession>
<dbReference type="Pfam" id="PF00010">
    <property type="entry name" value="HLH"/>
    <property type="match status" value="1"/>
</dbReference>
<dbReference type="ExpressionAtlas" id="A0A0Q3JPJ1">
    <property type="expression patterns" value="baseline and differential"/>
</dbReference>
<evidence type="ECO:0000256" key="2">
    <source>
        <dbReference type="ARBA" id="ARBA00005510"/>
    </source>
</evidence>
<dbReference type="Gramene" id="KQK13836">
    <property type="protein sequence ID" value="KQK13836"/>
    <property type="gene ID" value="BRADI_1g12780v3"/>
</dbReference>